<dbReference type="PROSITE" id="PS52020">
    <property type="entry name" value="CRESS_DNA_REP"/>
    <property type="match status" value="1"/>
</dbReference>
<evidence type="ECO:0000259" key="14">
    <source>
        <dbReference type="PROSITE" id="PS52020"/>
    </source>
</evidence>
<dbReference type="Gene3D" id="3.40.1310.20">
    <property type="match status" value="1"/>
</dbReference>
<evidence type="ECO:0000256" key="7">
    <source>
        <dbReference type="ARBA" id="ARBA00022722"/>
    </source>
</evidence>
<keyword evidence="9" id="KW-0547">Nucleotide-binding</keyword>
<dbReference type="KEGG" id="vg:80535999"/>
<evidence type="ECO:0000313" key="16">
    <source>
        <dbReference type="EMBL" id="QCX29341.1"/>
    </source>
</evidence>
<evidence type="ECO:0000256" key="3">
    <source>
        <dbReference type="ARBA" id="ARBA00022562"/>
    </source>
</evidence>
<evidence type="ECO:0000256" key="4">
    <source>
        <dbReference type="ARBA" id="ARBA00022679"/>
    </source>
</evidence>
<dbReference type="Gene3D" id="3.40.50.300">
    <property type="entry name" value="P-loop containing nucleotide triphosphate hydrolases"/>
    <property type="match status" value="1"/>
</dbReference>
<reference evidence="15" key="1">
    <citation type="submission" date="2018-09" db="EMBL/GenBank/DDBJ databases">
        <title>Diverse plant associated genomoviruses.</title>
        <authorList>
            <person name="Richet C."/>
            <person name="Kraberger S."/>
            <person name="Filloux D."/>
            <person name="Fontenele R.S."/>
            <person name="Ribeiro S.G."/>
            <person name="Martin D.P."/>
            <person name="Lamas N.S."/>
            <person name="McCarthy J."/>
            <person name="Lefeuvre P."/>
            <person name="Roumagnac P."/>
            <person name="Varsani A."/>
        </authorList>
    </citation>
    <scope>NUCLEOTIDE SEQUENCE</scope>
    <source>
        <strain evidence="15">206_BA536</strain>
        <strain evidence="16">206_BA744</strain>
        <strain evidence="17">622_BA536</strain>
        <strain evidence="18">622_BA744</strain>
    </source>
</reference>
<dbReference type="EMBL" id="MH939368">
    <property type="protein sequence ID" value="QCX29345.1"/>
    <property type="molecule type" value="Genomic_DNA"/>
</dbReference>
<feature type="domain" description="CRESS-DNA virus Rep endonuclease" evidence="14">
    <location>
        <begin position="5"/>
        <end position="104"/>
    </location>
</feature>
<dbReference type="EMBL" id="MH939362">
    <property type="protein sequence ID" value="QCX29341.1"/>
    <property type="molecule type" value="Genomic_DNA"/>
</dbReference>
<evidence type="ECO:0000256" key="2">
    <source>
        <dbReference type="ARBA" id="ARBA00014531"/>
    </source>
</evidence>
<dbReference type="GO" id="GO:0003677">
    <property type="term" value="F:DNA binding"/>
    <property type="evidence" value="ECO:0007669"/>
    <property type="project" value="UniProtKB-KW"/>
</dbReference>
<proteinExistence type="predicted"/>
<dbReference type="InterPro" id="IPR001301">
    <property type="entry name" value="Gemini_AL1_CLV"/>
</dbReference>
<dbReference type="Pfam" id="PF00799">
    <property type="entry name" value="Gemini_AL1"/>
    <property type="match status" value="1"/>
</dbReference>
<evidence type="ECO:0000256" key="12">
    <source>
        <dbReference type="ARBA" id="ARBA00023124"/>
    </source>
</evidence>
<evidence type="ECO:0000256" key="13">
    <source>
        <dbReference type="ARBA" id="ARBA00023125"/>
    </source>
</evidence>
<dbReference type="InterPro" id="IPR049912">
    <property type="entry name" value="CRESS_DNA_REP"/>
</dbReference>
<dbReference type="GO" id="GO:0016779">
    <property type="term" value="F:nucleotidyltransferase activity"/>
    <property type="evidence" value="ECO:0007669"/>
    <property type="project" value="UniProtKB-KW"/>
</dbReference>
<dbReference type="GO" id="GO:0016888">
    <property type="term" value="F:DNA endonuclease activity, producing 5'-phosphomonoesters"/>
    <property type="evidence" value="ECO:0007669"/>
    <property type="project" value="InterPro"/>
</dbReference>
<dbReference type="InterPro" id="IPR022692">
    <property type="entry name" value="Gemini_AL1_REP_central"/>
</dbReference>
<dbReference type="GO" id="GO:0046872">
    <property type="term" value="F:metal ion binding"/>
    <property type="evidence" value="ECO:0007669"/>
    <property type="project" value="UniProtKB-KW"/>
</dbReference>
<evidence type="ECO:0000256" key="10">
    <source>
        <dbReference type="ARBA" id="ARBA00022759"/>
    </source>
</evidence>
<evidence type="ECO:0000256" key="5">
    <source>
        <dbReference type="ARBA" id="ARBA00022695"/>
    </source>
</evidence>
<dbReference type="EMBL" id="MH939361">
    <property type="protein sequence ID" value="QCX29339.1"/>
    <property type="molecule type" value="Genomic_DNA"/>
</dbReference>
<dbReference type="RefSeq" id="YP_010797983.1">
    <property type="nucleotide sequence ID" value="NC_076270.1"/>
</dbReference>
<keyword evidence="4" id="KW-0808">Transferase</keyword>
<dbReference type="GO" id="GO:0000166">
    <property type="term" value="F:nucleotide binding"/>
    <property type="evidence" value="ECO:0007669"/>
    <property type="project" value="UniProtKB-KW"/>
</dbReference>
<evidence type="ECO:0000256" key="1">
    <source>
        <dbReference type="ARBA" id="ARBA00004147"/>
    </source>
</evidence>
<keyword evidence="11" id="KW-0378">Hydrolase</keyword>
<keyword evidence="13" id="KW-0238">DNA-binding</keyword>
<dbReference type="GeneID" id="80535999"/>
<accession>A0A4Y5QCY5</accession>
<dbReference type="Proteomes" id="UP000680721">
    <property type="component" value="Segment"/>
</dbReference>
<protein>
    <recommendedName>
        <fullName evidence="2">Replication-associated protein</fullName>
    </recommendedName>
</protein>
<evidence type="ECO:0000256" key="6">
    <source>
        <dbReference type="ARBA" id="ARBA00022705"/>
    </source>
</evidence>
<keyword evidence="10" id="KW-0255">Endonuclease</keyword>
<keyword evidence="6" id="KW-0235">DNA replication</keyword>
<dbReference type="Pfam" id="PF08283">
    <property type="entry name" value="Gemini_AL1_M"/>
    <property type="match status" value="1"/>
</dbReference>
<keyword evidence="19" id="KW-1185">Reference proteome</keyword>
<organism evidence="15">
    <name type="scientific">Plant associated genomovirus 1</name>
    <dbReference type="NCBI Taxonomy" id="2584380"/>
    <lineage>
        <taxon>Viruses</taxon>
        <taxon>Monodnaviria</taxon>
        <taxon>Shotokuvirae</taxon>
        <taxon>Cressdnaviricota</taxon>
        <taxon>Repensiviricetes</taxon>
        <taxon>Geplafuvirales</taxon>
        <taxon>Genomoviridae</taxon>
        <taxon>Gemygorvirus</taxon>
        <taxon>Gemygorvirus poaspe1</taxon>
    </lineage>
</organism>
<dbReference type="GO" id="GO:0006260">
    <property type="term" value="P:DNA replication"/>
    <property type="evidence" value="ECO:0007669"/>
    <property type="project" value="UniProtKB-KW"/>
</dbReference>
<dbReference type="SUPFAM" id="SSF52540">
    <property type="entry name" value="P-loop containing nucleoside triphosphate hydrolases"/>
    <property type="match status" value="1"/>
</dbReference>
<dbReference type="PRINTS" id="PR00228">
    <property type="entry name" value="GEMCOATCLVL1"/>
</dbReference>
<keyword evidence="7" id="KW-0540">Nuclease</keyword>
<evidence type="ECO:0000313" key="18">
    <source>
        <dbReference type="EMBL" id="QCX29345.1"/>
    </source>
</evidence>
<dbReference type="SUPFAM" id="SSF55464">
    <property type="entry name" value="Origin of replication-binding domain, RBD-like"/>
    <property type="match status" value="1"/>
</dbReference>
<comment type="subcellular location">
    <subcellularLocation>
        <location evidence="1">Host nucleus</location>
    </subcellularLocation>
</comment>
<dbReference type="InterPro" id="IPR027417">
    <property type="entry name" value="P-loop_NTPase"/>
</dbReference>
<keyword evidence="12" id="KW-0190">Covalent protein-DNA linkage</keyword>
<keyword evidence="3" id="KW-1048">Host nucleus</keyword>
<dbReference type="EMBL" id="MH939367">
    <property type="protein sequence ID" value="QCX29343.1"/>
    <property type="molecule type" value="Genomic_DNA"/>
</dbReference>
<dbReference type="GO" id="GO:0005198">
    <property type="term" value="F:structural molecule activity"/>
    <property type="evidence" value="ECO:0007669"/>
    <property type="project" value="InterPro"/>
</dbReference>
<dbReference type="GO" id="GO:0042025">
    <property type="term" value="C:host cell nucleus"/>
    <property type="evidence" value="ECO:0007669"/>
    <property type="project" value="UniProtKB-SubCell"/>
</dbReference>
<sequence>MPGFRFAARYGLFTYAQSDGLDPHSVVCLFAELGAECIVGRENHVSEGTHLHAFVDFGRRYETTDARRFDVDGFHPNVSPSRGTPEKGYDYAIKDGDVVAGGLERPQGSGVSESSLVWARIADAPCERDFWELVRALAPRSLLTSFNSLHSYAQWNYRPVRDAYTGPEGVSFDLSGMEEVSEWIRDYGPGNTLNGRPKSLVLWGPTRTGKTLWARSLGRHLYFGGLFNMGELSDIDDAEYAIFDDMQGGFEYFHGYKFWLGGQSEFTVTDKYKGKKHVKWGKPTIWLSNVDPTTEKGLDYEWLMGNAFIVRVEDPFYRLCA</sequence>
<evidence type="ECO:0000313" key="15">
    <source>
        <dbReference type="EMBL" id="QCX29339.1"/>
    </source>
</evidence>
<name>A0A4Y5QCY5_9VIRU</name>
<evidence type="ECO:0000256" key="8">
    <source>
        <dbReference type="ARBA" id="ARBA00022723"/>
    </source>
</evidence>
<keyword evidence="8" id="KW-0479">Metal-binding</keyword>
<evidence type="ECO:0000313" key="17">
    <source>
        <dbReference type="EMBL" id="QCX29343.1"/>
    </source>
</evidence>
<evidence type="ECO:0000256" key="11">
    <source>
        <dbReference type="ARBA" id="ARBA00022801"/>
    </source>
</evidence>
<keyword evidence="5" id="KW-0548">Nucleotidyltransferase</keyword>
<evidence type="ECO:0000313" key="19">
    <source>
        <dbReference type="Proteomes" id="UP000680721"/>
    </source>
</evidence>
<evidence type="ECO:0000256" key="9">
    <source>
        <dbReference type="ARBA" id="ARBA00022741"/>
    </source>
</evidence>